<sequence>MRLARRPWPEAPHDPCHPGRPHGGAAAAGRLAPVPRRGRRRARPASRAPGLRVVRRHRIHRDRLGRPPRVAGTGPRGRRRSLAGASRDHAGGRRPARLDARPGAQHQEPRRVAAPGRRNSLSSHRSIHLKFGVFDHVDRGQVSLAEHYENRLKLAEAYDREGFHAYHIAEHHSTPLGIASSPSVFLSAVAQRTRRLRLGTCVFTLPLVNPLRLLEEVCMLDQMSGGRLEMGVGRGSSPYELAYFGVTPEASGVLYKEGYEVLMQGLKSRSITFEGQHYRFKDVPVELECIQKPTPPVWYGLSAPAAVPWTAENGINIMCNGPADKIRPLTDRYREVWAGSPRSSRQPLPLLGMVRHIVVADTRQEALAAGKRGFDRWYASLQHLWRLHGNPMTHYPIPEDFNAGVDLGVILAGTPDEVAEGLARELEASGANYLLARLAFGDLTYEESLRSAQLLAREVMPRFVRESVTA</sequence>
<keyword evidence="8" id="KW-1185">Reference proteome</keyword>
<keyword evidence="3" id="KW-0560">Oxidoreductase</keyword>
<dbReference type="PANTHER" id="PTHR30137:SF16">
    <property type="entry name" value="BLL0895 PROTEIN"/>
    <property type="match status" value="1"/>
</dbReference>
<dbReference type="Proteomes" id="UP000469385">
    <property type="component" value="Unassembled WGS sequence"/>
</dbReference>
<name>A0A6N8IVF3_9BURK</name>
<dbReference type="PANTHER" id="PTHR30137">
    <property type="entry name" value="LUCIFERASE-LIKE MONOOXYGENASE"/>
    <property type="match status" value="1"/>
</dbReference>
<organism evidence="7 8">
    <name type="scientific">Ramlibacter pinisoli</name>
    <dbReference type="NCBI Taxonomy" id="2682844"/>
    <lineage>
        <taxon>Bacteria</taxon>
        <taxon>Pseudomonadati</taxon>
        <taxon>Pseudomonadota</taxon>
        <taxon>Betaproteobacteria</taxon>
        <taxon>Burkholderiales</taxon>
        <taxon>Comamonadaceae</taxon>
        <taxon>Ramlibacter</taxon>
    </lineage>
</organism>
<feature type="region of interest" description="Disordered" evidence="5">
    <location>
        <begin position="1"/>
        <end position="121"/>
    </location>
</feature>
<evidence type="ECO:0000256" key="3">
    <source>
        <dbReference type="ARBA" id="ARBA00023002"/>
    </source>
</evidence>
<feature type="domain" description="Luciferase-like" evidence="6">
    <location>
        <begin position="130"/>
        <end position="431"/>
    </location>
</feature>
<evidence type="ECO:0000256" key="2">
    <source>
        <dbReference type="ARBA" id="ARBA00022630"/>
    </source>
</evidence>
<keyword evidence="4" id="KW-0503">Monooxygenase</keyword>
<dbReference type="GO" id="GO:0005829">
    <property type="term" value="C:cytosol"/>
    <property type="evidence" value="ECO:0007669"/>
    <property type="project" value="TreeGrafter"/>
</dbReference>
<dbReference type="GO" id="GO:0004497">
    <property type="term" value="F:monooxygenase activity"/>
    <property type="evidence" value="ECO:0007669"/>
    <property type="project" value="UniProtKB-KW"/>
</dbReference>
<evidence type="ECO:0000256" key="1">
    <source>
        <dbReference type="ARBA" id="ARBA00010426"/>
    </source>
</evidence>
<evidence type="ECO:0000256" key="5">
    <source>
        <dbReference type="SAM" id="MobiDB-lite"/>
    </source>
</evidence>
<dbReference type="Pfam" id="PF00296">
    <property type="entry name" value="Bac_luciferase"/>
    <property type="match status" value="1"/>
</dbReference>
<dbReference type="EMBL" id="WSEL01000009">
    <property type="protein sequence ID" value="MVQ30949.1"/>
    <property type="molecule type" value="Genomic_DNA"/>
</dbReference>
<dbReference type="Gene3D" id="3.20.20.30">
    <property type="entry name" value="Luciferase-like domain"/>
    <property type="match status" value="1"/>
</dbReference>
<dbReference type="InterPro" id="IPR036661">
    <property type="entry name" value="Luciferase-like_sf"/>
</dbReference>
<dbReference type="SUPFAM" id="SSF51679">
    <property type="entry name" value="Bacterial luciferase-like"/>
    <property type="match status" value="1"/>
</dbReference>
<dbReference type="InterPro" id="IPR050766">
    <property type="entry name" value="Bact_Lucif_Oxidored"/>
</dbReference>
<evidence type="ECO:0000256" key="4">
    <source>
        <dbReference type="ARBA" id="ARBA00023033"/>
    </source>
</evidence>
<feature type="compositionally biased region" description="Basic and acidic residues" evidence="5">
    <location>
        <begin position="7"/>
        <end position="17"/>
    </location>
</feature>
<keyword evidence="2" id="KW-0285">Flavoprotein</keyword>
<gene>
    <name evidence="7" type="ORF">GON04_15930</name>
</gene>
<protein>
    <submittedName>
        <fullName evidence="7">LLM class flavin-dependent oxidoreductase</fullName>
    </submittedName>
</protein>
<comment type="caution">
    <text evidence="7">The sequence shown here is derived from an EMBL/GenBank/DDBJ whole genome shotgun (WGS) entry which is preliminary data.</text>
</comment>
<evidence type="ECO:0000259" key="6">
    <source>
        <dbReference type="Pfam" id="PF00296"/>
    </source>
</evidence>
<reference evidence="7 8" key="1">
    <citation type="submission" date="2019-12" db="EMBL/GenBank/DDBJ databases">
        <authorList>
            <person name="Huq M.A."/>
        </authorList>
    </citation>
    <scope>NUCLEOTIDE SEQUENCE [LARGE SCALE GENOMIC DNA]</scope>
    <source>
        <strain evidence="7 8">MAH-25</strain>
    </source>
</reference>
<dbReference type="GO" id="GO:0016705">
    <property type="term" value="F:oxidoreductase activity, acting on paired donors, with incorporation or reduction of molecular oxygen"/>
    <property type="evidence" value="ECO:0007669"/>
    <property type="project" value="InterPro"/>
</dbReference>
<feature type="compositionally biased region" description="Low complexity" evidence="5">
    <location>
        <begin position="23"/>
        <end position="35"/>
    </location>
</feature>
<dbReference type="InterPro" id="IPR011251">
    <property type="entry name" value="Luciferase-like_dom"/>
</dbReference>
<comment type="similarity">
    <text evidence="1">Belongs to the bacterial luciferase oxidoreductase family.</text>
</comment>
<proteinExistence type="inferred from homology"/>
<evidence type="ECO:0000313" key="7">
    <source>
        <dbReference type="EMBL" id="MVQ30949.1"/>
    </source>
</evidence>
<dbReference type="AlphaFoldDB" id="A0A6N8IVF3"/>
<accession>A0A6N8IVF3</accession>
<feature type="compositionally biased region" description="Basic residues" evidence="5">
    <location>
        <begin position="53"/>
        <end position="63"/>
    </location>
</feature>
<feature type="compositionally biased region" description="Basic and acidic residues" evidence="5">
    <location>
        <begin position="86"/>
        <end position="100"/>
    </location>
</feature>
<evidence type="ECO:0000313" key="8">
    <source>
        <dbReference type="Proteomes" id="UP000469385"/>
    </source>
</evidence>